<keyword evidence="2" id="KW-0731">Sigma factor</keyword>
<keyword evidence="1" id="KW-0805">Transcription regulation</keyword>
<dbReference type="RefSeq" id="WP_145346554.1">
    <property type="nucleotide sequence ID" value="NZ_CP036261.1"/>
</dbReference>
<dbReference type="GO" id="GO:0016987">
    <property type="term" value="F:sigma factor activity"/>
    <property type="evidence" value="ECO:0007669"/>
    <property type="project" value="UniProtKB-KW"/>
</dbReference>
<dbReference type="OrthoDB" id="278371at2"/>
<dbReference type="InterPro" id="IPR011517">
    <property type="entry name" value="RNA_pol_sigma70_ECF-like"/>
</dbReference>
<dbReference type="PANTHER" id="PTHR43133">
    <property type="entry name" value="RNA POLYMERASE ECF-TYPE SIGMA FACTO"/>
    <property type="match status" value="1"/>
</dbReference>
<protein>
    <submittedName>
        <fullName evidence="5">RNA polymerase sigma factor SigL</fullName>
    </submittedName>
</protein>
<dbReference type="Pfam" id="PF07638">
    <property type="entry name" value="Sigma70_ECF"/>
    <property type="match status" value="1"/>
</dbReference>
<sequence length="189" mass="21085">MSDITQILHQIDNGDLAAANDLLPLVYAELHRLAKRKMQHELAGHTLQPTALVHEAYMRLVASNVGQEWDGRGHFFAAAAESMRRILIESARNRKSLKRGGDWARCQLAEEDAVAVPDNAEELLDLDAALTKLAETEPEMAKLVELRYFAGLSVEESAKALGISPRTVKRNWAFARAWLGRELRVEADC</sequence>
<evidence type="ECO:0000313" key="5">
    <source>
        <dbReference type="EMBL" id="QDS88972.1"/>
    </source>
</evidence>
<dbReference type="Proteomes" id="UP000319557">
    <property type="component" value="Chromosome"/>
</dbReference>
<dbReference type="AlphaFoldDB" id="A0A517M269"/>
<dbReference type="PANTHER" id="PTHR43133:SF39">
    <property type="entry name" value="SIMILAR TO RNA POLYMERASE SIGMA-E FACTOR"/>
    <property type="match status" value="1"/>
</dbReference>
<dbReference type="KEGG" id="ruv:EC9_31680"/>
<dbReference type="EMBL" id="CP036261">
    <property type="protein sequence ID" value="QDS88972.1"/>
    <property type="molecule type" value="Genomic_DNA"/>
</dbReference>
<dbReference type="Gene3D" id="1.10.10.10">
    <property type="entry name" value="Winged helix-like DNA-binding domain superfamily/Winged helix DNA-binding domain"/>
    <property type="match status" value="1"/>
</dbReference>
<gene>
    <name evidence="5" type="ORF">EC9_31680</name>
</gene>
<dbReference type="InterPro" id="IPR036388">
    <property type="entry name" value="WH-like_DNA-bd_sf"/>
</dbReference>
<organism evidence="5 6">
    <name type="scientific">Rosistilla ulvae</name>
    <dbReference type="NCBI Taxonomy" id="1930277"/>
    <lineage>
        <taxon>Bacteria</taxon>
        <taxon>Pseudomonadati</taxon>
        <taxon>Planctomycetota</taxon>
        <taxon>Planctomycetia</taxon>
        <taxon>Pirellulales</taxon>
        <taxon>Pirellulaceae</taxon>
        <taxon>Rosistilla</taxon>
    </lineage>
</organism>
<evidence type="ECO:0000259" key="4">
    <source>
        <dbReference type="Pfam" id="PF07638"/>
    </source>
</evidence>
<name>A0A517M269_9BACT</name>
<keyword evidence="6" id="KW-1185">Reference proteome</keyword>
<dbReference type="SUPFAM" id="SSF88659">
    <property type="entry name" value="Sigma3 and sigma4 domains of RNA polymerase sigma factors"/>
    <property type="match status" value="1"/>
</dbReference>
<dbReference type="InterPro" id="IPR013324">
    <property type="entry name" value="RNA_pol_sigma_r3/r4-like"/>
</dbReference>
<dbReference type="GO" id="GO:0006352">
    <property type="term" value="P:DNA-templated transcription initiation"/>
    <property type="evidence" value="ECO:0007669"/>
    <property type="project" value="InterPro"/>
</dbReference>
<evidence type="ECO:0000256" key="1">
    <source>
        <dbReference type="ARBA" id="ARBA00023015"/>
    </source>
</evidence>
<dbReference type="InterPro" id="IPR039425">
    <property type="entry name" value="RNA_pol_sigma-70-like"/>
</dbReference>
<keyword evidence="3" id="KW-0804">Transcription</keyword>
<dbReference type="NCBIfam" id="TIGR02937">
    <property type="entry name" value="sigma70-ECF"/>
    <property type="match status" value="1"/>
</dbReference>
<feature type="domain" description="RNA polymerase sigma-70 ECF-like HTH" evidence="4">
    <location>
        <begin position="1"/>
        <end position="184"/>
    </location>
</feature>
<evidence type="ECO:0000256" key="3">
    <source>
        <dbReference type="ARBA" id="ARBA00023163"/>
    </source>
</evidence>
<evidence type="ECO:0000313" key="6">
    <source>
        <dbReference type="Proteomes" id="UP000319557"/>
    </source>
</evidence>
<proteinExistence type="predicted"/>
<dbReference type="NCBIfam" id="TIGR02999">
    <property type="entry name" value="Sig-70_X6"/>
    <property type="match status" value="1"/>
</dbReference>
<accession>A0A517M269</accession>
<dbReference type="InterPro" id="IPR014284">
    <property type="entry name" value="RNA_pol_sigma-70_dom"/>
</dbReference>
<evidence type="ECO:0000256" key="2">
    <source>
        <dbReference type="ARBA" id="ARBA00023082"/>
    </source>
</evidence>
<dbReference type="InterPro" id="IPR053812">
    <property type="entry name" value="HTH_Sigma70_ECF-like"/>
</dbReference>
<reference evidence="5 6" key="1">
    <citation type="submission" date="2019-02" db="EMBL/GenBank/DDBJ databases">
        <title>Deep-cultivation of Planctomycetes and their phenomic and genomic characterization uncovers novel biology.</title>
        <authorList>
            <person name="Wiegand S."/>
            <person name="Jogler M."/>
            <person name="Boedeker C."/>
            <person name="Pinto D."/>
            <person name="Vollmers J."/>
            <person name="Rivas-Marin E."/>
            <person name="Kohn T."/>
            <person name="Peeters S.H."/>
            <person name="Heuer A."/>
            <person name="Rast P."/>
            <person name="Oberbeckmann S."/>
            <person name="Bunk B."/>
            <person name="Jeske O."/>
            <person name="Meyerdierks A."/>
            <person name="Storesund J.E."/>
            <person name="Kallscheuer N."/>
            <person name="Luecker S."/>
            <person name="Lage O.M."/>
            <person name="Pohl T."/>
            <person name="Merkel B.J."/>
            <person name="Hornburger P."/>
            <person name="Mueller R.-W."/>
            <person name="Bruemmer F."/>
            <person name="Labrenz M."/>
            <person name="Spormann A.M."/>
            <person name="Op den Camp H."/>
            <person name="Overmann J."/>
            <person name="Amann R."/>
            <person name="Jetten M.S.M."/>
            <person name="Mascher T."/>
            <person name="Medema M.H."/>
            <person name="Devos D.P."/>
            <person name="Kaster A.-K."/>
            <person name="Ovreas L."/>
            <person name="Rohde M."/>
            <person name="Galperin M.Y."/>
            <person name="Jogler C."/>
        </authorList>
    </citation>
    <scope>NUCLEOTIDE SEQUENCE [LARGE SCALE GENOMIC DNA]</scope>
    <source>
        <strain evidence="5 6">EC9</strain>
    </source>
</reference>